<proteinExistence type="predicted"/>
<dbReference type="EMBL" id="PP944851">
    <property type="protein sequence ID" value="XDJ02195.1"/>
    <property type="molecule type" value="Genomic_DNA"/>
</dbReference>
<accession>A0AB39C6C6</accession>
<reference evidence="1" key="1">
    <citation type="submission" date="2024-06" db="EMBL/GenBank/DDBJ databases">
        <title>This phage originates from the Bacteriophage catalogue of the Bacteriophage Competence Centre, Department of Microbiology und Biotechnology, Max Rubner-Institut, Kiel, Germany.</title>
        <authorList>
            <person name="Sprotte S."/>
            <person name="Brinks E."/>
            <person name="Hille F."/>
        </authorList>
    </citation>
    <scope>NUCLEOTIDE SEQUENCE</scope>
</reference>
<evidence type="ECO:0000313" key="1">
    <source>
        <dbReference type="EMBL" id="XDJ02195.1"/>
    </source>
</evidence>
<sequence>MNESIYDGIPEFDLKPEIYGVVINFYCNKCQKPIVMRLDEPSLVALDGIYQERLADDSNVILEDCVSGYRVALDLQDVVTYASKKLDRADMDFSWSTFIDWVDVFTETEGGD</sequence>
<name>A0AB39C6C6_9CAUD</name>
<organism evidence="1">
    <name type="scientific">Enterococcus phage PMBT56</name>
    <dbReference type="NCBI Taxonomy" id="3229530"/>
    <lineage>
        <taxon>Viruses</taxon>
        <taxon>Duplodnaviria</taxon>
        <taxon>Heunggongvirae</taxon>
        <taxon>Uroviricota</taxon>
        <taxon>Caudoviricetes</taxon>
        <taxon>Saphexavirus</taxon>
    </lineage>
</organism>
<protein>
    <submittedName>
        <fullName evidence="1">Uncharacterized protein</fullName>
    </submittedName>
</protein>